<name>A0ABQ0RG82_GLUNI</name>
<comment type="caution">
    <text evidence="2">The sequence shown here is derived from an EMBL/GenBank/DDBJ whole genome shotgun (WGS) entry which is preliminary data.</text>
</comment>
<dbReference type="Pfam" id="PF11070">
    <property type="entry name" value="DUF2871"/>
    <property type="match status" value="1"/>
</dbReference>
<keyword evidence="3" id="KW-1185">Reference proteome</keyword>
<accession>A0ABQ0RG82</accession>
<gene>
    <name evidence="2" type="ORF">ANI01nite_00210</name>
</gene>
<sequence>MRKLVNFSFTYMILGVASGLFYREFTKMNGFPEGAWTQLSVVHTHLLVLGFIILLLVLLLEKAFVLSQHRKLFAWFMGTYNAGVLLTAGMQLTHGIMTVLGIESSKMVSGIAGLGHMSITAGMILLFIMLRRSVGAGDQQKAARKRAVEG</sequence>
<organism evidence="2 3">
    <name type="scientific">Glutamicibacter nicotianae</name>
    <name type="common">Arthrobacter nicotianae</name>
    <dbReference type="NCBI Taxonomy" id="37929"/>
    <lineage>
        <taxon>Bacteria</taxon>
        <taxon>Bacillati</taxon>
        <taxon>Actinomycetota</taxon>
        <taxon>Actinomycetes</taxon>
        <taxon>Micrococcales</taxon>
        <taxon>Micrococcaceae</taxon>
        <taxon>Glutamicibacter</taxon>
    </lineage>
</organism>
<protein>
    <recommendedName>
        <fullName evidence="4">DUF2871 domain-containing protein</fullName>
    </recommendedName>
</protein>
<evidence type="ECO:0008006" key="4">
    <source>
        <dbReference type="Google" id="ProtNLM"/>
    </source>
</evidence>
<feature type="transmembrane region" description="Helical" evidence="1">
    <location>
        <begin position="110"/>
        <end position="130"/>
    </location>
</feature>
<keyword evidence="1" id="KW-1133">Transmembrane helix</keyword>
<evidence type="ECO:0000256" key="1">
    <source>
        <dbReference type="SAM" id="Phobius"/>
    </source>
</evidence>
<dbReference type="RefSeq" id="WP_141355222.1">
    <property type="nucleotide sequence ID" value="NZ_BAAAWM010000001.1"/>
</dbReference>
<proteinExistence type="predicted"/>
<dbReference type="InterPro" id="IPR021299">
    <property type="entry name" value="DUF2871"/>
</dbReference>
<feature type="transmembrane region" description="Helical" evidence="1">
    <location>
        <begin position="72"/>
        <end position="90"/>
    </location>
</feature>
<feature type="transmembrane region" description="Helical" evidence="1">
    <location>
        <begin position="42"/>
        <end position="60"/>
    </location>
</feature>
<keyword evidence="1" id="KW-0472">Membrane</keyword>
<dbReference type="Proteomes" id="UP000316242">
    <property type="component" value="Unassembled WGS sequence"/>
</dbReference>
<feature type="transmembrane region" description="Helical" evidence="1">
    <location>
        <begin position="5"/>
        <end position="22"/>
    </location>
</feature>
<reference evidence="2 3" key="1">
    <citation type="submission" date="2019-06" db="EMBL/GenBank/DDBJ databases">
        <title>Whole genome shotgun sequence of Glutamicibacter nicotianae NBRC 14234.</title>
        <authorList>
            <person name="Hosoyama A."/>
            <person name="Uohara A."/>
            <person name="Ohji S."/>
            <person name="Ichikawa N."/>
        </authorList>
    </citation>
    <scope>NUCLEOTIDE SEQUENCE [LARGE SCALE GENOMIC DNA]</scope>
    <source>
        <strain evidence="2 3">NBRC 14234</strain>
    </source>
</reference>
<dbReference type="EMBL" id="BJNE01000001">
    <property type="protein sequence ID" value="GEC10818.1"/>
    <property type="molecule type" value="Genomic_DNA"/>
</dbReference>
<keyword evidence="1" id="KW-0812">Transmembrane</keyword>
<evidence type="ECO:0000313" key="3">
    <source>
        <dbReference type="Proteomes" id="UP000316242"/>
    </source>
</evidence>
<evidence type="ECO:0000313" key="2">
    <source>
        <dbReference type="EMBL" id="GEC10818.1"/>
    </source>
</evidence>